<feature type="compositionally biased region" description="Basic and acidic residues" evidence="1">
    <location>
        <begin position="7"/>
        <end position="18"/>
    </location>
</feature>
<name>A0A4V6T5A2_DENBC</name>
<dbReference type="AlphaFoldDB" id="A0A4V6T5A2"/>
<evidence type="ECO:0000256" key="1">
    <source>
        <dbReference type="SAM" id="MobiDB-lite"/>
    </source>
</evidence>
<feature type="compositionally biased region" description="Basic and acidic residues" evidence="1">
    <location>
        <begin position="54"/>
        <end position="79"/>
    </location>
</feature>
<feature type="region of interest" description="Disordered" evidence="1">
    <location>
        <begin position="179"/>
        <end position="208"/>
    </location>
</feature>
<feature type="region of interest" description="Disordered" evidence="1">
    <location>
        <begin position="54"/>
        <end position="84"/>
    </location>
</feature>
<protein>
    <submittedName>
        <fullName evidence="2">Uncharacterized protein</fullName>
    </submittedName>
</protein>
<accession>A0A4V6T5A2</accession>
<feature type="region of interest" description="Disordered" evidence="1">
    <location>
        <begin position="1"/>
        <end position="25"/>
    </location>
</feature>
<dbReference type="Proteomes" id="UP000297245">
    <property type="component" value="Unassembled WGS sequence"/>
</dbReference>
<keyword evidence="3" id="KW-1185">Reference proteome</keyword>
<gene>
    <name evidence="2" type="ORF">K435DRAFT_801499</name>
</gene>
<sequence>MASLLNQERRKKEGHTEYNHNSQHPKTQLSGIFVIKAILTPSIEQVIREEEYSLMQSRKEDSIASEEKDREKEGKRGDESGPPLVECKYNSATIPTESFAMLGARSREFARNLGHEGHRYLTHEEAINYVRELAEGHWEHLSEDAINVLRTPMYQEEMRRIYVATMDQGISSILWEIKEQRDSQQGGSREAQESSRHVSPHHISDLAPSEEEQLLWEGTHRYQELTGEACLEKEKEGKETKDQLVTSTSTTGINQNFFLLPTIMGITLEIMNTREHCGLDMLTRGIDTWLREVGP</sequence>
<evidence type="ECO:0000313" key="2">
    <source>
        <dbReference type="EMBL" id="THU91105.1"/>
    </source>
</evidence>
<dbReference type="EMBL" id="ML179315">
    <property type="protein sequence ID" value="THU91105.1"/>
    <property type="molecule type" value="Genomic_DNA"/>
</dbReference>
<organism evidence="2 3">
    <name type="scientific">Dendrothele bispora (strain CBS 962.96)</name>
    <dbReference type="NCBI Taxonomy" id="1314807"/>
    <lineage>
        <taxon>Eukaryota</taxon>
        <taxon>Fungi</taxon>
        <taxon>Dikarya</taxon>
        <taxon>Basidiomycota</taxon>
        <taxon>Agaricomycotina</taxon>
        <taxon>Agaricomycetes</taxon>
        <taxon>Agaricomycetidae</taxon>
        <taxon>Agaricales</taxon>
        <taxon>Agaricales incertae sedis</taxon>
        <taxon>Dendrothele</taxon>
    </lineage>
</organism>
<proteinExistence type="predicted"/>
<reference evidence="2 3" key="1">
    <citation type="journal article" date="2019" name="Nat. Ecol. Evol.">
        <title>Megaphylogeny resolves global patterns of mushroom evolution.</title>
        <authorList>
            <person name="Varga T."/>
            <person name="Krizsan K."/>
            <person name="Foldi C."/>
            <person name="Dima B."/>
            <person name="Sanchez-Garcia M."/>
            <person name="Sanchez-Ramirez S."/>
            <person name="Szollosi G.J."/>
            <person name="Szarkandi J.G."/>
            <person name="Papp V."/>
            <person name="Albert L."/>
            <person name="Andreopoulos W."/>
            <person name="Angelini C."/>
            <person name="Antonin V."/>
            <person name="Barry K.W."/>
            <person name="Bougher N.L."/>
            <person name="Buchanan P."/>
            <person name="Buyck B."/>
            <person name="Bense V."/>
            <person name="Catcheside P."/>
            <person name="Chovatia M."/>
            <person name="Cooper J."/>
            <person name="Damon W."/>
            <person name="Desjardin D."/>
            <person name="Finy P."/>
            <person name="Geml J."/>
            <person name="Haridas S."/>
            <person name="Hughes K."/>
            <person name="Justo A."/>
            <person name="Karasinski D."/>
            <person name="Kautmanova I."/>
            <person name="Kiss B."/>
            <person name="Kocsube S."/>
            <person name="Kotiranta H."/>
            <person name="LaButti K.M."/>
            <person name="Lechner B.E."/>
            <person name="Liimatainen K."/>
            <person name="Lipzen A."/>
            <person name="Lukacs Z."/>
            <person name="Mihaltcheva S."/>
            <person name="Morgado L.N."/>
            <person name="Niskanen T."/>
            <person name="Noordeloos M.E."/>
            <person name="Ohm R.A."/>
            <person name="Ortiz-Santana B."/>
            <person name="Ovrebo C."/>
            <person name="Racz N."/>
            <person name="Riley R."/>
            <person name="Savchenko A."/>
            <person name="Shiryaev A."/>
            <person name="Soop K."/>
            <person name="Spirin V."/>
            <person name="Szebenyi C."/>
            <person name="Tomsovsky M."/>
            <person name="Tulloss R.E."/>
            <person name="Uehling J."/>
            <person name="Grigoriev I.V."/>
            <person name="Vagvolgyi C."/>
            <person name="Papp T."/>
            <person name="Martin F.M."/>
            <person name="Miettinen O."/>
            <person name="Hibbett D.S."/>
            <person name="Nagy L.G."/>
        </authorList>
    </citation>
    <scope>NUCLEOTIDE SEQUENCE [LARGE SCALE GENOMIC DNA]</scope>
    <source>
        <strain evidence="2 3">CBS 962.96</strain>
    </source>
</reference>
<evidence type="ECO:0000313" key="3">
    <source>
        <dbReference type="Proteomes" id="UP000297245"/>
    </source>
</evidence>